<dbReference type="RefSeq" id="WP_113659840.1">
    <property type="nucleotide sequence ID" value="NZ_KZ845671.1"/>
</dbReference>
<feature type="transmembrane region" description="Helical" evidence="1">
    <location>
        <begin position="31"/>
        <end position="55"/>
    </location>
</feature>
<sequence length="107" mass="12780">MDEKKQSTQPDWESIASSEEFQTLMRKKKRFIILSSIFFILYYFALPFFTGYFKFLNNKIVDSLNGAYLFALSQFFMAWILAILYVRHANKTDQLIEEIKRKKEVAE</sequence>
<gene>
    <name evidence="2" type="ORF">DL897_14405</name>
</gene>
<feature type="transmembrane region" description="Helical" evidence="1">
    <location>
        <begin position="67"/>
        <end position="86"/>
    </location>
</feature>
<dbReference type="InterPro" id="IPR007436">
    <property type="entry name" value="DUF485"/>
</dbReference>
<keyword evidence="1" id="KW-0812">Transmembrane</keyword>
<protein>
    <submittedName>
        <fullName evidence="2">DUF485 domain-containing protein</fullName>
    </submittedName>
</protein>
<keyword evidence="1" id="KW-0472">Membrane</keyword>
<name>A0A364K2I4_9BACL</name>
<dbReference type="EMBL" id="QJKK01000009">
    <property type="protein sequence ID" value="RAL22597.1"/>
    <property type="molecule type" value="Genomic_DNA"/>
</dbReference>
<dbReference type="PANTHER" id="PTHR38441:SF1">
    <property type="entry name" value="MEMBRANE PROTEIN"/>
    <property type="match status" value="1"/>
</dbReference>
<dbReference type="OrthoDB" id="2886991at2"/>
<evidence type="ECO:0000313" key="2">
    <source>
        <dbReference type="EMBL" id="RAL22597.1"/>
    </source>
</evidence>
<evidence type="ECO:0000256" key="1">
    <source>
        <dbReference type="SAM" id="Phobius"/>
    </source>
</evidence>
<keyword evidence="3" id="KW-1185">Reference proteome</keyword>
<proteinExistence type="predicted"/>
<dbReference type="Proteomes" id="UP000251213">
    <property type="component" value="Unassembled WGS sequence"/>
</dbReference>
<dbReference type="PANTHER" id="PTHR38441">
    <property type="entry name" value="INTEGRAL MEMBRANE PROTEIN-RELATED"/>
    <property type="match status" value="1"/>
</dbReference>
<evidence type="ECO:0000313" key="3">
    <source>
        <dbReference type="Proteomes" id="UP000251213"/>
    </source>
</evidence>
<reference evidence="2 3" key="2">
    <citation type="submission" date="2018-06" db="EMBL/GenBank/DDBJ databases">
        <authorList>
            <person name="Zhirakovskaya E."/>
        </authorList>
    </citation>
    <scope>NUCLEOTIDE SEQUENCE [LARGE SCALE GENOMIC DNA]</scope>
    <source>
        <strain evidence="2 3">FBKL4.011</strain>
    </source>
</reference>
<reference evidence="2 3" key="1">
    <citation type="submission" date="2018-06" db="EMBL/GenBank/DDBJ databases">
        <title>Thermoflavimicrobium daqus sp. nov., a thermophilic microbe isolated from Moutai-flavour Daqu.</title>
        <authorList>
            <person name="Wang X."/>
            <person name="Zhou H."/>
        </authorList>
    </citation>
    <scope>NUCLEOTIDE SEQUENCE [LARGE SCALE GENOMIC DNA]</scope>
    <source>
        <strain evidence="2 3">FBKL4.011</strain>
    </source>
</reference>
<dbReference type="AlphaFoldDB" id="A0A364K2I4"/>
<dbReference type="Pfam" id="PF04341">
    <property type="entry name" value="DUF485"/>
    <property type="match status" value="1"/>
</dbReference>
<organism evidence="2 3">
    <name type="scientific">Thermoflavimicrobium daqui</name>
    <dbReference type="NCBI Taxonomy" id="2137476"/>
    <lineage>
        <taxon>Bacteria</taxon>
        <taxon>Bacillati</taxon>
        <taxon>Bacillota</taxon>
        <taxon>Bacilli</taxon>
        <taxon>Bacillales</taxon>
        <taxon>Thermoactinomycetaceae</taxon>
        <taxon>Thermoflavimicrobium</taxon>
    </lineage>
</organism>
<accession>A0A364K2I4</accession>
<keyword evidence="1" id="KW-1133">Transmembrane helix</keyword>
<comment type="caution">
    <text evidence="2">The sequence shown here is derived from an EMBL/GenBank/DDBJ whole genome shotgun (WGS) entry which is preliminary data.</text>
</comment>